<name>A0A8D9FS65_9VIRU</name>
<proteinExistence type="predicted"/>
<sequence>MIKKFNENFGDENPDCDECYDLGVVECPNCAYHATDGKNVECDICDRKEVRCPKCEDPSEDSDYNRAVSAEQARLRIKQDKIKAERELKDKQSKVWLGQHYEGKVAKFSEYVSENVDQKVGYVCGECGSDDLRWDAWAEWNEDLQKMELLSTMDSCYCEPCGKETDQKEVNI</sequence>
<dbReference type="EMBL" id="OU342829">
    <property type="protein sequence ID" value="CAG7580571.1"/>
    <property type="molecule type" value="Genomic_DNA"/>
</dbReference>
<gene>
    <name evidence="1" type="ORF">SLAVMIC_00481</name>
</gene>
<reference evidence="1" key="1">
    <citation type="submission" date="2021-06" db="EMBL/GenBank/DDBJ databases">
        <authorList>
            <person name="Gannon L."/>
            <person name="Redgwell R T."/>
            <person name="Michniewski S."/>
            <person name="Harrison D C."/>
            <person name="Millard A."/>
        </authorList>
    </citation>
    <scope>NUCLEOTIDE SEQUENCE</scope>
</reference>
<evidence type="ECO:0000313" key="1">
    <source>
        <dbReference type="EMBL" id="CAG7580571.1"/>
    </source>
</evidence>
<protein>
    <submittedName>
        <fullName evidence="1">Uncharacterized protein</fullName>
    </submittedName>
</protein>
<organism evidence="1">
    <name type="scientific">uncultured marine phage</name>
    <dbReference type="NCBI Taxonomy" id="707152"/>
    <lineage>
        <taxon>Viruses</taxon>
        <taxon>environmental samples</taxon>
    </lineage>
</organism>
<accession>A0A8D9FS65</accession>